<evidence type="ECO:0000313" key="2">
    <source>
        <dbReference type="Proteomes" id="UP000177982"/>
    </source>
</evidence>
<accession>A0A1G2KY28</accession>
<protein>
    <submittedName>
        <fullName evidence="1">Uncharacterized protein</fullName>
    </submittedName>
</protein>
<name>A0A1G2KY28_9BACT</name>
<sequence length="145" mass="16570">MTAENLPGDFIDIEELNRLRKQALDKQEKAVQKEASDREDRIKKLANDLIPMIRKQIIEKTKEAALRGCSSVTVSSMDNGLGIRTEGWKRACWSVIYEYREAGNKLRLELESTEHVPGSDEYSHSYTELSLVASFGPKEEKINPW</sequence>
<organism evidence="1 2">
    <name type="scientific">Candidatus Sungbacteria bacterium RIFCSPLOWO2_01_FULL_47_10</name>
    <dbReference type="NCBI Taxonomy" id="1802276"/>
    <lineage>
        <taxon>Bacteria</taxon>
        <taxon>Candidatus Sungiibacteriota</taxon>
    </lineage>
</organism>
<dbReference type="Proteomes" id="UP000177982">
    <property type="component" value="Unassembled WGS sequence"/>
</dbReference>
<dbReference type="AlphaFoldDB" id="A0A1G2KY28"/>
<evidence type="ECO:0000313" key="1">
    <source>
        <dbReference type="EMBL" id="OHA04375.1"/>
    </source>
</evidence>
<reference evidence="1 2" key="1">
    <citation type="journal article" date="2016" name="Nat. Commun.">
        <title>Thousands of microbial genomes shed light on interconnected biogeochemical processes in an aquifer system.</title>
        <authorList>
            <person name="Anantharaman K."/>
            <person name="Brown C.T."/>
            <person name="Hug L.A."/>
            <person name="Sharon I."/>
            <person name="Castelle C.J."/>
            <person name="Probst A.J."/>
            <person name="Thomas B.C."/>
            <person name="Singh A."/>
            <person name="Wilkins M.J."/>
            <person name="Karaoz U."/>
            <person name="Brodie E.L."/>
            <person name="Williams K.H."/>
            <person name="Hubbard S.S."/>
            <person name="Banfield J.F."/>
        </authorList>
    </citation>
    <scope>NUCLEOTIDE SEQUENCE [LARGE SCALE GENOMIC DNA]</scope>
</reference>
<proteinExistence type="predicted"/>
<comment type="caution">
    <text evidence="1">The sequence shown here is derived from an EMBL/GenBank/DDBJ whole genome shotgun (WGS) entry which is preliminary data.</text>
</comment>
<dbReference type="EMBL" id="MHQO01000081">
    <property type="protein sequence ID" value="OHA04375.1"/>
    <property type="molecule type" value="Genomic_DNA"/>
</dbReference>
<gene>
    <name evidence="1" type="ORF">A2934_04685</name>
</gene>